<dbReference type="Pfam" id="PF00622">
    <property type="entry name" value="SPRY"/>
    <property type="match status" value="1"/>
</dbReference>
<evidence type="ECO:0000256" key="4">
    <source>
        <dbReference type="SAM" id="MobiDB-lite"/>
    </source>
</evidence>
<dbReference type="Proteomes" id="UP000289886">
    <property type="component" value="Unassembled WGS sequence"/>
</dbReference>
<evidence type="ECO:0000256" key="2">
    <source>
        <dbReference type="ARBA" id="ARBA00022771"/>
    </source>
</evidence>
<dbReference type="InterPro" id="IPR006574">
    <property type="entry name" value="PRY"/>
</dbReference>
<keyword evidence="7" id="KW-1185">Reference proteome</keyword>
<dbReference type="PROSITE" id="PS50188">
    <property type="entry name" value="B302_SPRY"/>
    <property type="match status" value="1"/>
</dbReference>
<feature type="compositionally biased region" description="Basic and acidic residues" evidence="4">
    <location>
        <begin position="1"/>
        <end position="13"/>
    </location>
</feature>
<evidence type="ECO:0000256" key="3">
    <source>
        <dbReference type="ARBA" id="ARBA00022833"/>
    </source>
</evidence>
<dbReference type="InterPro" id="IPR003879">
    <property type="entry name" value="Butyrophylin_SPRY"/>
</dbReference>
<dbReference type="AlphaFoldDB" id="A0A444V093"/>
<dbReference type="GO" id="GO:0008270">
    <property type="term" value="F:zinc ion binding"/>
    <property type="evidence" value="ECO:0007669"/>
    <property type="project" value="UniProtKB-KW"/>
</dbReference>
<protein>
    <submittedName>
        <fullName evidence="6">Neoverrucotoxin subunit alpha</fullName>
    </submittedName>
</protein>
<dbReference type="SUPFAM" id="SSF49899">
    <property type="entry name" value="Concanavalin A-like lectins/glucanases"/>
    <property type="match status" value="1"/>
</dbReference>
<dbReference type="EMBL" id="SCEB01004039">
    <property type="protein sequence ID" value="RXM93863.1"/>
    <property type="molecule type" value="Genomic_DNA"/>
</dbReference>
<comment type="caution">
    <text evidence="6">The sequence shown here is derived from an EMBL/GenBank/DDBJ whole genome shotgun (WGS) entry which is preliminary data.</text>
</comment>
<evidence type="ECO:0000259" key="5">
    <source>
        <dbReference type="PROSITE" id="PS50188"/>
    </source>
</evidence>
<dbReference type="SMART" id="SM00449">
    <property type="entry name" value="SPRY"/>
    <property type="match status" value="1"/>
</dbReference>
<dbReference type="InterPro" id="IPR013320">
    <property type="entry name" value="ConA-like_dom_sf"/>
</dbReference>
<gene>
    <name evidence="6" type="ORF">EOD39_18624</name>
</gene>
<name>A0A444V093_ACIRT</name>
<dbReference type="PANTHER" id="PTHR25465">
    <property type="entry name" value="B-BOX DOMAIN CONTAINING"/>
    <property type="match status" value="1"/>
</dbReference>
<proteinExistence type="predicted"/>
<dbReference type="PRINTS" id="PR01407">
    <property type="entry name" value="BUTYPHLNCDUF"/>
</dbReference>
<organism evidence="6 7">
    <name type="scientific">Acipenser ruthenus</name>
    <name type="common">Sterlet sturgeon</name>
    <dbReference type="NCBI Taxonomy" id="7906"/>
    <lineage>
        <taxon>Eukaryota</taxon>
        <taxon>Metazoa</taxon>
        <taxon>Chordata</taxon>
        <taxon>Craniata</taxon>
        <taxon>Vertebrata</taxon>
        <taxon>Euteleostomi</taxon>
        <taxon>Actinopterygii</taxon>
        <taxon>Chondrostei</taxon>
        <taxon>Acipenseriformes</taxon>
        <taxon>Acipenseridae</taxon>
        <taxon>Acipenser</taxon>
    </lineage>
</organism>
<evidence type="ECO:0000313" key="6">
    <source>
        <dbReference type="EMBL" id="RXM93863.1"/>
    </source>
</evidence>
<feature type="region of interest" description="Disordered" evidence="4">
    <location>
        <begin position="1"/>
        <end position="20"/>
    </location>
</feature>
<accession>A0A444V093</accession>
<dbReference type="Pfam" id="PF13765">
    <property type="entry name" value="PRY"/>
    <property type="match status" value="1"/>
</dbReference>
<keyword evidence="3" id="KW-0862">Zinc</keyword>
<keyword evidence="1" id="KW-0479">Metal-binding</keyword>
<dbReference type="InterPro" id="IPR003877">
    <property type="entry name" value="SPRY_dom"/>
</dbReference>
<sequence>MEGDRKVSRRSEETPCPYSNRPERFDTCPQVLSRESLSGSCFYWEVSWSGWVVLGVAYPSLGRKGEGGQCALGENAESWGFGWAGSGYHAWHNGEEISVEAPCSHRIGVHLDWPQGALAFYSVSETPGPPAQPPRLLHTFRARFREPLHAAFWLSSKSTVTLC</sequence>
<dbReference type="GO" id="GO:0005737">
    <property type="term" value="C:cytoplasm"/>
    <property type="evidence" value="ECO:0007669"/>
    <property type="project" value="UniProtKB-ARBA"/>
</dbReference>
<dbReference type="InterPro" id="IPR001870">
    <property type="entry name" value="B30.2/SPRY"/>
</dbReference>
<dbReference type="InterPro" id="IPR043136">
    <property type="entry name" value="B30.2/SPRY_sf"/>
</dbReference>
<evidence type="ECO:0000256" key="1">
    <source>
        <dbReference type="ARBA" id="ARBA00022723"/>
    </source>
</evidence>
<evidence type="ECO:0000313" key="7">
    <source>
        <dbReference type="Proteomes" id="UP000289886"/>
    </source>
</evidence>
<feature type="domain" description="B30.2/SPRY" evidence="5">
    <location>
        <begin position="1"/>
        <end position="163"/>
    </location>
</feature>
<dbReference type="Gene3D" id="2.60.120.920">
    <property type="match status" value="1"/>
</dbReference>
<keyword evidence="2" id="KW-0863">Zinc-finger</keyword>
<dbReference type="PANTHER" id="PTHR25465:SF14">
    <property type="entry name" value="E3 UBIQUITIN-PROTEIN LIGASE TRIM65"/>
    <property type="match status" value="1"/>
</dbReference>
<dbReference type="InterPro" id="IPR051051">
    <property type="entry name" value="E3_ubiq-ligase_TRIM/RNF"/>
</dbReference>
<reference evidence="6 7" key="1">
    <citation type="submission" date="2019-01" db="EMBL/GenBank/DDBJ databases">
        <title>Draft Genome and Complete Hox-Cluster Characterization of the Sterlet Sturgeon (Acipenser ruthenus).</title>
        <authorList>
            <person name="Wei Q."/>
        </authorList>
    </citation>
    <scope>NUCLEOTIDE SEQUENCE [LARGE SCALE GENOMIC DNA]</scope>
    <source>
        <strain evidence="6">WHYD16114868_AA</strain>
        <tissue evidence="6">Blood</tissue>
    </source>
</reference>